<dbReference type="EMBL" id="JAANNP010000261">
    <property type="protein sequence ID" value="NHC16641.1"/>
    <property type="molecule type" value="Genomic_DNA"/>
</dbReference>
<sequence>RELLRTTGPVSSAAYGEVNADNVVQVLLADGYYLQEDSRRHDLNLALMAGVMERLAQGEGLIDKVKALAAAAPGRHMQVWFRDATAQQMAAENGFGGAVADPGTGDHIAVYAQNGNESKVDIFAQRTIDEVVRLQEDGSATVTRTVTLRNSATAVLPQSLNNKKGYRTAWSRVGLIHLLPEGAEVTTTAERQPGAVSDAEQGVDQAGRPYWRQQVEVAPGGYATQVLEFRVPDAAELTDGGSMGFRLTLDPDN</sequence>
<evidence type="ECO:0000313" key="2">
    <source>
        <dbReference type="Proteomes" id="UP000800981"/>
    </source>
</evidence>
<reference evidence="1 2" key="1">
    <citation type="submission" date="2020-03" db="EMBL/GenBank/DDBJ databases">
        <title>Two novel Motilibacter sp.</title>
        <authorList>
            <person name="Liu S."/>
        </authorList>
    </citation>
    <scope>NUCLEOTIDE SEQUENCE [LARGE SCALE GENOMIC DNA]</scope>
    <source>
        <strain evidence="1 2">E257</strain>
    </source>
</reference>
<proteinExistence type="predicted"/>
<feature type="non-terminal residue" evidence="1">
    <location>
        <position position="253"/>
    </location>
</feature>
<keyword evidence="2" id="KW-1185">Reference proteome</keyword>
<dbReference type="Proteomes" id="UP000800981">
    <property type="component" value="Unassembled WGS sequence"/>
</dbReference>
<feature type="non-terminal residue" evidence="1">
    <location>
        <position position="1"/>
    </location>
</feature>
<protein>
    <submittedName>
        <fullName evidence="1">Uncharacterized protein</fullName>
    </submittedName>
</protein>
<gene>
    <name evidence="1" type="ORF">G9H71_22945</name>
</gene>
<organism evidence="1 2">
    <name type="scientific">Motilibacter deserti</name>
    <dbReference type="NCBI Taxonomy" id="2714956"/>
    <lineage>
        <taxon>Bacteria</taxon>
        <taxon>Bacillati</taxon>
        <taxon>Actinomycetota</taxon>
        <taxon>Actinomycetes</taxon>
        <taxon>Motilibacterales</taxon>
        <taxon>Motilibacteraceae</taxon>
        <taxon>Motilibacter</taxon>
    </lineage>
</organism>
<evidence type="ECO:0000313" key="1">
    <source>
        <dbReference type="EMBL" id="NHC16641.1"/>
    </source>
</evidence>
<accession>A0ABX0H2S8</accession>
<dbReference type="RefSeq" id="WP_231135358.1">
    <property type="nucleotide sequence ID" value="NZ_JAANNP010000261.1"/>
</dbReference>
<comment type="caution">
    <text evidence="1">The sequence shown here is derived from an EMBL/GenBank/DDBJ whole genome shotgun (WGS) entry which is preliminary data.</text>
</comment>
<name>A0ABX0H2S8_9ACTN</name>